<protein>
    <recommendedName>
        <fullName evidence="5">Secreted protein</fullName>
    </recommendedName>
</protein>
<organism evidence="3 4">
    <name type="scientific">Streptomyces rimosus subsp. rimosus (strain ATCC 10970 / DSM 40260 / JCM 4667 / NRRL 2234)</name>
    <dbReference type="NCBI Taxonomy" id="1265868"/>
    <lineage>
        <taxon>Bacteria</taxon>
        <taxon>Bacillati</taxon>
        <taxon>Actinomycetota</taxon>
        <taxon>Actinomycetes</taxon>
        <taxon>Kitasatosporales</taxon>
        <taxon>Streptomycetaceae</taxon>
        <taxon>Streptomyces</taxon>
    </lineage>
</organism>
<name>A0A8A1UGZ6_STRR1</name>
<sequence>MSRASVRAATTVLSATARAAAAPSPGGPSSSVSASWTSCWARPACWTASTPRLRARKRSTLSCTRRLIPTRSASRSRTPADDSPSSACRCRTVVRRSSASSARSSRPEPAARAPSSASRLACRPSSPICRSSCRRDAFTSATARRIFISSASWRRYQ</sequence>
<feature type="chain" id="PRO_5039695464" description="Secreted protein" evidence="2">
    <location>
        <begin position="20"/>
        <end position="157"/>
    </location>
</feature>
<evidence type="ECO:0000313" key="4">
    <source>
        <dbReference type="Proteomes" id="UP000011074"/>
    </source>
</evidence>
<accession>A0A8A1UGZ6</accession>
<keyword evidence="2" id="KW-0732">Signal</keyword>
<dbReference type="Proteomes" id="UP000011074">
    <property type="component" value="Chromosome"/>
</dbReference>
<evidence type="ECO:0000256" key="2">
    <source>
        <dbReference type="SAM" id="SignalP"/>
    </source>
</evidence>
<feature type="signal peptide" evidence="2">
    <location>
        <begin position="1"/>
        <end position="19"/>
    </location>
</feature>
<reference evidence="3" key="1">
    <citation type="submission" date="2012-12" db="EMBL/GenBank/DDBJ databases">
        <authorList>
            <person name="Pethick F.E."/>
            <person name="MacFadyen A.C."/>
            <person name="Tang Z."/>
            <person name="Sangal V."/>
            <person name="Tze-Tze L."/>
            <person name="Chu J."/>
            <person name="Guo M."/>
            <person name="Kirby R."/>
            <person name="Hoskisson P.A."/>
            <person name="Herron P.R."/>
            <person name="Hunter I.S."/>
        </authorList>
    </citation>
    <scope>NUCLEOTIDE SEQUENCE</scope>
    <source>
        <strain evidence="3">ATCC 10970</strain>
    </source>
</reference>
<dbReference type="AlphaFoldDB" id="A0A8A1UGZ6"/>
<proteinExistence type="predicted"/>
<evidence type="ECO:0008006" key="5">
    <source>
        <dbReference type="Google" id="ProtNLM"/>
    </source>
</evidence>
<dbReference type="GeneID" id="66852841"/>
<dbReference type="RefSeq" id="WP_129820882.1">
    <property type="nucleotide sequence ID" value="NZ_CP048261.1"/>
</dbReference>
<gene>
    <name evidence="3" type="ORF">SRIM_002905</name>
</gene>
<feature type="compositionally biased region" description="Low complexity" evidence="1">
    <location>
        <begin position="85"/>
        <end position="124"/>
    </location>
</feature>
<dbReference type="EMBL" id="CP048261">
    <property type="protein sequence ID" value="QST79259.1"/>
    <property type="molecule type" value="Genomic_DNA"/>
</dbReference>
<reference evidence="3" key="2">
    <citation type="submission" date="2020-01" db="EMBL/GenBank/DDBJ databases">
        <authorList>
            <person name="Algora L."/>
            <person name="Schniete J.K."/>
            <person name="MacFadyen A."/>
            <person name="Hoskisson P.A."/>
            <person name="Hunter I.S."/>
            <person name="Herron P.R."/>
        </authorList>
    </citation>
    <scope>NUCLEOTIDE SEQUENCE</scope>
    <source>
        <strain evidence="3">ATCC 10970</strain>
    </source>
</reference>
<evidence type="ECO:0000313" key="3">
    <source>
        <dbReference type="EMBL" id="QST79259.1"/>
    </source>
</evidence>
<feature type="region of interest" description="Disordered" evidence="1">
    <location>
        <begin position="64"/>
        <end position="124"/>
    </location>
</feature>
<evidence type="ECO:0000256" key="1">
    <source>
        <dbReference type="SAM" id="MobiDB-lite"/>
    </source>
</evidence>
<reference evidence="3" key="3">
    <citation type="journal article" date="2021" name="bioRxiv">
        <title>Bilateral symmetry of linear streptomycete chromosomes.</title>
        <authorList>
            <person name="Algora-Gallardo L."/>
            <person name="Schniete J.K."/>
            <person name="Mark D.R."/>
            <person name="Hunter I.S."/>
            <person name="Herron P.R."/>
        </authorList>
    </citation>
    <scope>NUCLEOTIDE SEQUENCE</scope>
    <source>
        <strain evidence="3">ATCC 10970</strain>
    </source>
</reference>